<evidence type="ECO:0000256" key="1">
    <source>
        <dbReference type="SAM" id="Phobius"/>
    </source>
</evidence>
<keyword evidence="1" id="KW-0472">Membrane</keyword>
<feature type="transmembrane region" description="Helical" evidence="1">
    <location>
        <begin position="123"/>
        <end position="141"/>
    </location>
</feature>
<dbReference type="InParanoid" id="G0QLH7"/>
<protein>
    <recommendedName>
        <fullName evidence="4">Transmembrane protein</fullName>
    </recommendedName>
</protein>
<keyword evidence="3" id="KW-1185">Reference proteome</keyword>
<name>G0QLH7_ICHMU</name>
<keyword evidence="1" id="KW-0812">Transmembrane</keyword>
<evidence type="ECO:0000313" key="3">
    <source>
        <dbReference type="Proteomes" id="UP000008983"/>
    </source>
</evidence>
<evidence type="ECO:0008006" key="4">
    <source>
        <dbReference type="Google" id="ProtNLM"/>
    </source>
</evidence>
<dbReference type="EMBL" id="GL983260">
    <property type="protein sequence ID" value="EGR33925.1"/>
    <property type="molecule type" value="Genomic_DNA"/>
</dbReference>
<dbReference type="AlphaFoldDB" id="G0QLH7"/>
<keyword evidence="1" id="KW-1133">Transmembrane helix</keyword>
<reference evidence="2 3" key="1">
    <citation type="submission" date="2011-07" db="EMBL/GenBank/DDBJ databases">
        <authorList>
            <person name="Coyne R."/>
            <person name="Brami D."/>
            <person name="Johnson J."/>
            <person name="Hostetler J."/>
            <person name="Hannick L."/>
            <person name="Clark T."/>
            <person name="Cassidy-Hanley D."/>
            <person name="Inman J."/>
        </authorList>
    </citation>
    <scope>NUCLEOTIDE SEQUENCE [LARGE SCALE GENOMIC DNA]</scope>
    <source>
        <strain evidence="2 3">G5</strain>
    </source>
</reference>
<dbReference type="GeneID" id="14910112"/>
<organism evidence="2 3">
    <name type="scientific">Ichthyophthirius multifiliis</name>
    <name type="common">White spot disease agent</name>
    <name type="synonym">Ich</name>
    <dbReference type="NCBI Taxonomy" id="5932"/>
    <lineage>
        <taxon>Eukaryota</taxon>
        <taxon>Sar</taxon>
        <taxon>Alveolata</taxon>
        <taxon>Ciliophora</taxon>
        <taxon>Intramacronucleata</taxon>
        <taxon>Oligohymenophorea</taxon>
        <taxon>Hymenostomatida</taxon>
        <taxon>Ophryoglenina</taxon>
        <taxon>Ichthyophthirius</taxon>
    </lineage>
</organism>
<sequence>MFFFHKYSIQQLMNQTHFQTQDTKKQQKITQKCFKKNKSVLWKVNQNKKFLVYYLLVLHIQVKQNIFFKSILLKIRVQNQQQIKMYTRIYKILVMSLYTVKLQIKKRKSQNKQKIFNQKNKSLVLFFAILYNLVEVQIIFYKKMQFNVSVFMEKFPKK</sequence>
<proteinExistence type="predicted"/>
<evidence type="ECO:0000313" key="2">
    <source>
        <dbReference type="EMBL" id="EGR33925.1"/>
    </source>
</evidence>
<dbReference type="RefSeq" id="XP_004039229.1">
    <property type="nucleotide sequence ID" value="XM_004039181.1"/>
</dbReference>
<accession>G0QLH7</accession>
<dbReference type="Proteomes" id="UP000008983">
    <property type="component" value="Unassembled WGS sequence"/>
</dbReference>
<gene>
    <name evidence="2" type="ORF">IMG5_030670</name>
</gene>